<keyword evidence="2" id="KW-1185">Reference proteome</keyword>
<gene>
    <name evidence="1" type="ORF">EGT74_19480</name>
</gene>
<sequence>MKKIWFILYAAGIASCNSGHQAGHPGNPGSREAYFIAPVYNDSVYFSVNARYTDKVVVRGSLGNFSNIDKTLHEVYFQRFVSKSGRFRKIHAVGTSLETIRTGTLDSVRMHQFNQYVEFDELGIFNGAPTDPISLIPLYPGRKVKVHEYWDPAVQVKVGFGEGLAHFRFDIDSVYRGEYGFLFARINVKFDGVLQPAAALKGANVTISGKGWFTWNCTIHQRRDTHLTATYSAVKGNSEVKQYITADDSLIVHRQLSKF</sequence>
<proteinExistence type="predicted"/>
<dbReference type="PROSITE" id="PS51257">
    <property type="entry name" value="PROKAR_LIPOPROTEIN"/>
    <property type="match status" value="1"/>
</dbReference>
<comment type="caution">
    <text evidence="1">The sequence shown here is derived from an EMBL/GenBank/DDBJ whole genome shotgun (WGS) entry which is preliminary data.</text>
</comment>
<protein>
    <submittedName>
        <fullName evidence="1">Uncharacterized protein</fullName>
    </submittedName>
</protein>
<reference evidence="1 2" key="1">
    <citation type="submission" date="2018-11" db="EMBL/GenBank/DDBJ databases">
        <title>Chitinophaga lutea sp.nov., isolate from arsenic contaminated soil.</title>
        <authorList>
            <person name="Zong Y."/>
        </authorList>
    </citation>
    <scope>NUCLEOTIDE SEQUENCE [LARGE SCALE GENOMIC DNA]</scope>
    <source>
        <strain evidence="1 2">ZY74</strain>
    </source>
</reference>
<accession>A0A3N4PZR4</accession>
<dbReference type="Proteomes" id="UP000278351">
    <property type="component" value="Unassembled WGS sequence"/>
</dbReference>
<organism evidence="1 2">
    <name type="scientific">Chitinophaga lutea</name>
    <dbReference type="NCBI Taxonomy" id="2488634"/>
    <lineage>
        <taxon>Bacteria</taxon>
        <taxon>Pseudomonadati</taxon>
        <taxon>Bacteroidota</taxon>
        <taxon>Chitinophagia</taxon>
        <taxon>Chitinophagales</taxon>
        <taxon>Chitinophagaceae</taxon>
        <taxon>Chitinophaga</taxon>
    </lineage>
</organism>
<dbReference type="EMBL" id="RPDH01000002">
    <property type="protein sequence ID" value="RPE09190.1"/>
    <property type="molecule type" value="Genomic_DNA"/>
</dbReference>
<dbReference type="OrthoDB" id="282859at2"/>
<evidence type="ECO:0000313" key="1">
    <source>
        <dbReference type="EMBL" id="RPE09190.1"/>
    </source>
</evidence>
<evidence type="ECO:0000313" key="2">
    <source>
        <dbReference type="Proteomes" id="UP000278351"/>
    </source>
</evidence>
<dbReference type="RefSeq" id="WP_123848186.1">
    <property type="nucleotide sequence ID" value="NZ_RPDH01000002.1"/>
</dbReference>
<name>A0A3N4PZR4_9BACT</name>
<dbReference type="AlphaFoldDB" id="A0A3N4PZR4"/>